<feature type="transmembrane region" description="Helical" evidence="1">
    <location>
        <begin position="101"/>
        <end position="125"/>
    </location>
</feature>
<keyword evidence="1" id="KW-1133">Transmembrane helix</keyword>
<gene>
    <name evidence="2" type="ORF">niasHT_018040</name>
</gene>
<comment type="caution">
    <text evidence="2">The sequence shown here is derived from an EMBL/GenBank/DDBJ whole genome shotgun (WGS) entry which is preliminary data.</text>
</comment>
<dbReference type="EMBL" id="JBICBT010000516">
    <property type="protein sequence ID" value="KAL3111166.1"/>
    <property type="molecule type" value="Genomic_DNA"/>
</dbReference>
<feature type="transmembrane region" description="Helical" evidence="1">
    <location>
        <begin position="72"/>
        <end position="95"/>
    </location>
</feature>
<feature type="transmembrane region" description="Helical" evidence="1">
    <location>
        <begin position="40"/>
        <end position="60"/>
    </location>
</feature>
<feature type="transmembrane region" description="Helical" evidence="1">
    <location>
        <begin position="9"/>
        <end position="28"/>
    </location>
</feature>
<accession>A0ABD2L7H7</accession>
<dbReference type="AlphaFoldDB" id="A0ABD2L7H7"/>
<dbReference type="Proteomes" id="UP001620626">
    <property type="component" value="Unassembled WGS sequence"/>
</dbReference>
<keyword evidence="3" id="KW-1185">Reference proteome</keyword>
<sequence length="324" mass="35521">MGCCGPKMIAGISCVIDIIIAISAFIAGSDHDPLQCISFGVYWLILAFSCLMVIFARDNASLFLPYLVMKPALLVASLVGCIILVGLLLFAHSFVHNRAEAILLTIFVVVSLLCTALLIWFYFIIFRAYVQLVEKSAPPDNANSAEGYGDVAAAAGPTYCCCGPCRARIETAIPVIALVGFLFQLNEACVLFFIECKDFCVVVIILGSVCLVSSIAYLLVLFAQRQHNPSLFLPYLIIMPIVMVIHWLDFALLLFDTFMLSSTSVLGLPVFIGLLLAFSVVPVLHKWFHAIIFRAYKKTKQQQQKSASFIANSSSRAEESRVGP</sequence>
<keyword evidence="1" id="KW-0812">Transmembrane</keyword>
<reference evidence="2 3" key="1">
    <citation type="submission" date="2024-10" db="EMBL/GenBank/DDBJ databases">
        <authorList>
            <person name="Kim D."/>
        </authorList>
    </citation>
    <scope>NUCLEOTIDE SEQUENCE [LARGE SCALE GENOMIC DNA]</scope>
    <source>
        <strain evidence="2">BH-2024</strain>
    </source>
</reference>
<organism evidence="2 3">
    <name type="scientific">Heterodera trifolii</name>
    <dbReference type="NCBI Taxonomy" id="157864"/>
    <lineage>
        <taxon>Eukaryota</taxon>
        <taxon>Metazoa</taxon>
        <taxon>Ecdysozoa</taxon>
        <taxon>Nematoda</taxon>
        <taxon>Chromadorea</taxon>
        <taxon>Rhabditida</taxon>
        <taxon>Tylenchina</taxon>
        <taxon>Tylenchomorpha</taxon>
        <taxon>Tylenchoidea</taxon>
        <taxon>Heteroderidae</taxon>
        <taxon>Heteroderinae</taxon>
        <taxon>Heterodera</taxon>
    </lineage>
</organism>
<keyword evidence="1" id="KW-0472">Membrane</keyword>
<feature type="transmembrane region" description="Helical" evidence="1">
    <location>
        <begin position="232"/>
        <end position="254"/>
    </location>
</feature>
<feature type="transmembrane region" description="Helical" evidence="1">
    <location>
        <begin position="266"/>
        <end position="288"/>
    </location>
</feature>
<feature type="transmembrane region" description="Helical" evidence="1">
    <location>
        <begin position="200"/>
        <end position="220"/>
    </location>
</feature>
<proteinExistence type="predicted"/>
<evidence type="ECO:0000313" key="3">
    <source>
        <dbReference type="Proteomes" id="UP001620626"/>
    </source>
</evidence>
<feature type="transmembrane region" description="Helical" evidence="1">
    <location>
        <begin position="175"/>
        <end position="194"/>
    </location>
</feature>
<evidence type="ECO:0000256" key="1">
    <source>
        <dbReference type="SAM" id="Phobius"/>
    </source>
</evidence>
<protein>
    <submittedName>
        <fullName evidence="2">Uncharacterized protein</fullName>
    </submittedName>
</protein>
<name>A0ABD2L7H7_9BILA</name>
<evidence type="ECO:0000313" key="2">
    <source>
        <dbReference type="EMBL" id="KAL3111166.1"/>
    </source>
</evidence>